<reference evidence="3" key="1">
    <citation type="submission" date="2023-02" db="EMBL/GenBank/DDBJ databases">
        <title>Genome of toxic invasive species Heracleum sosnowskyi carries increased number of genes despite the absence of recent whole-genome duplications.</title>
        <authorList>
            <person name="Schelkunov M."/>
            <person name="Shtratnikova V."/>
            <person name="Makarenko M."/>
            <person name="Klepikova A."/>
            <person name="Omelchenko D."/>
            <person name="Novikova G."/>
            <person name="Obukhova E."/>
            <person name="Bogdanov V."/>
            <person name="Penin A."/>
            <person name="Logacheva M."/>
        </authorList>
    </citation>
    <scope>NUCLEOTIDE SEQUENCE</scope>
    <source>
        <strain evidence="3">Hsosn_3</strain>
        <tissue evidence="3">Leaf</tissue>
    </source>
</reference>
<accession>A0AAD8I296</accession>
<dbReference type="EMBL" id="JAUIZM010000006">
    <property type="protein sequence ID" value="KAK1377631.1"/>
    <property type="molecule type" value="Genomic_DNA"/>
</dbReference>
<evidence type="ECO:0000256" key="2">
    <source>
        <dbReference type="SAM" id="MobiDB-lite"/>
    </source>
</evidence>
<feature type="compositionally biased region" description="Polar residues" evidence="2">
    <location>
        <begin position="20"/>
        <end position="30"/>
    </location>
</feature>
<proteinExistence type="predicted"/>
<name>A0AAD8I296_9APIA</name>
<keyword evidence="4" id="KW-1185">Reference proteome</keyword>
<keyword evidence="1" id="KW-0175">Coiled coil</keyword>
<gene>
    <name evidence="3" type="ORF">POM88_024375</name>
</gene>
<comment type="caution">
    <text evidence="3">The sequence shown here is derived from an EMBL/GenBank/DDBJ whole genome shotgun (WGS) entry which is preliminary data.</text>
</comment>
<evidence type="ECO:0008006" key="5">
    <source>
        <dbReference type="Google" id="ProtNLM"/>
    </source>
</evidence>
<dbReference type="AlphaFoldDB" id="A0AAD8I296"/>
<feature type="coiled-coil region" evidence="1">
    <location>
        <begin position="262"/>
        <end position="306"/>
    </location>
</feature>
<evidence type="ECO:0000313" key="3">
    <source>
        <dbReference type="EMBL" id="KAK1377631.1"/>
    </source>
</evidence>
<feature type="compositionally biased region" description="Polar residues" evidence="2">
    <location>
        <begin position="1"/>
        <end position="13"/>
    </location>
</feature>
<reference evidence="3" key="2">
    <citation type="submission" date="2023-05" db="EMBL/GenBank/DDBJ databases">
        <authorList>
            <person name="Schelkunov M.I."/>
        </authorList>
    </citation>
    <scope>NUCLEOTIDE SEQUENCE</scope>
    <source>
        <strain evidence="3">Hsosn_3</strain>
        <tissue evidence="3">Leaf</tissue>
    </source>
</reference>
<dbReference type="Pfam" id="PF03004">
    <property type="entry name" value="Transposase_24"/>
    <property type="match status" value="1"/>
</dbReference>
<evidence type="ECO:0000256" key="1">
    <source>
        <dbReference type="SAM" id="Coils"/>
    </source>
</evidence>
<dbReference type="InterPro" id="IPR004252">
    <property type="entry name" value="Probable_transposase_24"/>
</dbReference>
<dbReference type="Proteomes" id="UP001237642">
    <property type="component" value="Unassembled WGS sequence"/>
</dbReference>
<organism evidence="3 4">
    <name type="scientific">Heracleum sosnowskyi</name>
    <dbReference type="NCBI Taxonomy" id="360622"/>
    <lineage>
        <taxon>Eukaryota</taxon>
        <taxon>Viridiplantae</taxon>
        <taxon>Streptophyta</taxon>
        <taxon>Embryophyta</taxon>
        <taxon>Tracheophyta</taxon>
        <taxon>Spermatophyta</taxon>
        <taxon>Magnoliopsida</taxon>
        <taxon>eudicotyledons</taxon>
        <taxon>Gunneridae</taxon>
        <taxon>Pentapetalae</taxon>
        <taxon>asterids</taxon>
        <taxon>campanulids</taxon>
        <taxon>Apiales</taxon>
        <taxon>Apiaceae</taxon>
        <taxon>Apioideae</taxon>
        <taxon>apioid superclade</taxon>
        <taxon>Tordylieae</taxon>
        <taxon>Tordyliinae</taxon>
        <taxon>Heracleum</taxon>
    </lineage>
</organism>
<feature type="region of interest" description="Disordered" evidence="2">
    <location>
        <begin position="1"/>
        <end position="54"/>
    </location>
</feature>
<feature type="compositionally biased region" description="Low complexity" evidence="2">
    <location>
        <begin position="31"/>
        <end position="47"/>
    </location>
</feature>
<sequence length="308" mass="36022">MRSPGQELQQTQHRTPEPELTQQNMPENMLNQTPQNTPQQTPEQNTPDESSLVSSNDVWKVGTMHTDGRLRVEVIEKLLEPSCKCSHKIIIIMYERLEPTGFTWKEVSKDTKQFYYEEFKKWFVRRQPDNIIYEGWSKNAAIRYKDLRGSASSRTHSSRLAEEWDRDPNSAEIFEYMHTKMHDKKTFINKKSAEISEKLNALRAERCQPTDGSSVPQLVHENRLFYDAVGARNKRNRIYGLGSTHDIFYGPSSSTVSHFSDSQPNTEEFEKLENELQKMEERLKEMDEMKQRMGEMESLLARVLNSHN</sequence>
<protein>
    <recommendedName>
        <fullName evidence="5">Transposase</fullName>
    </recommendedName>
</protein>
<evidence type="ECO:0000313" key="4">
    <source>
        <dbReference type="Proteomes" id="UP001237642"/>
    </source>
</evidence>